<keyword evidence="2" id="KW-1185">Reference proteome</keyword>
<dbReference type="EMBL" id="KU998246">
    <property type="protein sequence ID" value="ANA86598.1"/>
    <property type="molecule type" value="Genomic_DNA"/>
</dbReference>
<sequence>MTPAEHYRAAVDLARESDQLARAILNQRSSVDPLNPVSMARLNGSISRVEQLQMRAQTQALLSIAAANLPLTALIGADADPED</sequence>
<evidence type="ECO:0000313" key="2">
    <source>
        <dbReference type="Proteomes" id="UP000203982"/>
    </source>
</evidence>
<protein>
    <submittedName>
        <fullName evidence="1">Uncharacterized protein</fullName>
    </submittedName>
</protein>
<evidence type="ECO:0000313" key="1">
    <source>
        <dbReference type="EMBL" id="ANA86598.1"/>
    </source>
</evidence>
<accession>A0A160DFA1</accession>
<name>A0A160DFA1_9CAUD</name>
<proteinExistence type="predicted"/>
<reference evidence="1 2" key="1">
    <citation type="submission" date="2016-03" db="EMBL/GenBank/DDBJ databases">
        <authorList>
            <person name="Montgomery M.T."/>
            <person name="Guerrero C.A."/>
            <person name="Mavrich T.N."/>
            <person name="Pope W.H."/>
            <person name="Garlena R.A."/>
            <person name="Russell D.A."/>
            <person name="Jacobs-Sera D."/>
            <person name="Hendrix R.W."/>
            <person name="Hatfull G.F."/>
        </authorList>
    </citation>
    <scope>NUCLEOTIDE SEQUENCE [LARGE SCALE GENOMIC DNA]</scope>
</reference>
<dbReference type="KEGG" id="vg:28803315"/>
<dbReference type="Proteomes" id="UP000203982">
    <property type="component" value="Segment"/>
</dbReference>
<gene>
    <name evidence="1" type="primary">100</name>
    <name evidence="1" type="ORF">PBI_CLUBL_100</name>
</gene>
<organism evidence="1 2">
    <name type="scientific">Gordonia phage ClubL</name>
    <dbReference type="NCBI Taxonomy" id="1838065"/>
    <lineage>
        <taxon>Viruses</taxon>
        <taxon>Duplodnaviria</taxon>
        <taxon>Heunggongvirae</taxon>
        <taxon>Uroviricota</taxon>
        <taxon>Caudoviricetes</taxon>
        <taxon>Smoothievirus</taxon>
        <taxon>Smoothievirus clubL</taxon>
    </lineage>
</organism>
<dbReference type="GeneID" id="28803315"/>
<dbReference type="RefSeq" id="YP_009273135.1">
    <property type="nucleotide sequence ID" value="NC_030901.1"/>
</dbReference>